<dbReference type="Pfam" id="PF25764">
    <property type="entry name" value="KIF21A_4th"/>
    <property type="match status" value="1"/>
</dbReference>
<evidence type="ECO:0000256" key="8">
    <source>
        <dbReference type="ARBA" id="ARBA00023054"/>
    </source>
</evidence>
<evidence type="ECO:0000256" key="3">
    <source>
        <dbReference type="ARBA" id="ARBA00022574"/>
    </source>
</evidence>
<keyword evidence="10" id="KW-0206">Cytoskeleton</keyword>
<feature type="repeat" description="WD" evidence="11">
    <location>
        <begin position="1237"/>
        <end position="1273"/>
    </location>
</feature>
<evidence type="ECO:0000256" key="11">
    <source>
        <dbReference type="PROSITE-ProRule" id="PRU00221"/>
    </source>
</evidence>
<dbReference type="Pfam" id="PF23203">
    <property type="entry name" value="KIF21A"/>
    <property type="match status" value="1"/>
</dbReference>
<sequence length="1273" mass="143258">MATPGEPEIVIGEDRRFTFDGVFDQTTSQRTVYEKCVEKLIEGTFDGFNATVLAYGQTGSGKTYTMGTAIDVTGGVSEMDIGIIPRAMQHLFDGIESRKAVAREGGLIEPIFDVAVQFIELYNECIVDLLSDDRTGPEPRVHEDANGEIFVQGVASRTVNSPHETLEVLKNGALNRTTASTNMNEQSSRSHAIFTVLIKQQRVVSAGSMSGTASEFEVLTAKFHFVDLAGSERLKRTGATGDRAKEGISINCGLLSLGNVICALGKGAGKVTHVPYRDSKLTRLLQDSLGGNSQTLMIACVSPSDCDFVETLNTLKYANRAKEIKNKVIANQDKSSKLISGLRTRILELEAELVAIKQGKITIGADGVETFNDQYQENIMLRAELEELRIRIKAMQETNETLKARNVQLLFEKQSTASLTESSNLNGLLQLKDDLADLQTEITIKERLVMELERSERRLAEVRIIYEKKLTELSLKIAATEAERDRVLNEMGYSAKLDAEHVKRIKDEYEKKLKEMRSEFKKLQSVEREHRKMRARQVAEQQQLVRLRNELNDLKKTKVILQNLETSLCRKKDNIIKQLETKERQRELYIKKTNEEVVRLRQLARQEVFFGCSFYFIGYSFEEIHICCYYICSHQIIFSNCIQLNIFSYWQTVMKMEEELERRFSERYAVYDEIQELVFFFVISERDLIGEQIDGLQVKENYIQDQITELQRAIIDVDNDNDKESEPSDSEINSKIENIIGKCGNISEAKYLLQRLFVFSLERGFLAAKAQSDQKESEARIQQLEQEKVINESLLSQVIEDKDIVGEVTQVLSSFLILISSSEKARQRTATTDELLYSKENKLSEPLESIPEGNRTRSNTPEEELSTSTPSTPRSSKKFAVFSVNFSSSFYMRDTSKLYWLLSTSSVFSLQNAIIGSLEKVGRILTYTPRTATGQRDKTAATRLLTRTHTLDGHTKSVLSLAADETKLLTGSKDRLVKLWDLERGVEKCTLGLHPNNVLAVKFIPGTDLALSVSMSTVRLWDLRMERCIRILLSSGLAVDADSIPSNTSRQNTVPISETVITAADLDPTGRLLFTTFAGDVRIWDLEKVAAYGRLISAPHSPRSEVSCLAVTNDRPPVVFTGSRDHYVKMYEVTAPNGEGMYEACAEFVPPHYDNVTCILPYGDSVFTASKDTNIMRFSLRDLKRDHLELKAHNKWILGMCLLEGDAPILASVCKGGAVKLWDITTTRKIRLIEEISQAHAEAINCITTNSRVVFTASNDSTVGFWHLSRDAS</sequence>
<protein>
    <submittedName>
        <fullName evidence="18">Kinesin motor domain-containing protein</fullName>
    </submittedName>
</protein>
<dbReference type="InterPro" id="IPR036322">
    <property type="entry name" value="WD40_repeat_dom_sf"/>
</dbReference>
<dbReference type="Proteomes" id="UP000274131">
    <property type="component" value="Unassembled WGS sequence"/>
</dbReference>
<dbReference type="GO" id="GO:0007018">
    <property type="term" value="P:microtubule-based movement"/>
    <property type="evidence" value="ECO:0007669"/>
    <property type="project" value="InterPro"/>
</dbReference>
<dbReference type="PROSITE" id="PS00678">
    <property type="entry name" value="WD_REPEATS_1"/>
    <property type="match status" value="1"/>
</dbReference>
<keyword evidence="4" id="KW-0493">Microtubule</keyword>
<evidence type="ECO:0000256" key="12">
    <source>
        <dbReference type="PROSITE-ProRule" id="PRU00283"/>
    </source>
</evidence>
<comment type="subcellular location">
    <subcellularLocation>
        <location evidence="1">Cytoplasm</location>
        <location evidence="1">Cytoskeleton</location>
    </subcellularLocation>
</comment>
<dbReference type="PROSITE" id="PS50067">
    <property type="entry name" value="KINESIN_MOTOR_2"/>
    <property type="match status" value="1"/>
</dbReference>
<keyword evidence="3 11" id="KW-0853">WD repeat</keyword>
<dbReference type="InterPro" id="IPR019821">
    <property type="entry name" value="Kinesin_motor_CS"/>
</dbReference>
<evidence type="ECO:0000256" key="7">
    <source>
        <dbReference type="ARBA" id="ARBA00022840"/>
    </source>
</evidence>
<dbReference type="WBParaSite" id="EVEC_0000669601-mRNA-1">
    <property type="protein sequence ID" value="EVEC_0000669601-mRNA-1"/>
    <property type="gene ID" value="EVEC_0000669601"/>
</dbReference>
<dbReference type="GO" id="GO:0005524">
    <property type="term" value="F:ATP binding"/>
    <property type="evidence" value="ECO:0007669"/>
    <property type="project" value="UniProtKB-UniRule"/>
</dbReference>
<evidence type="ECO:0000256" key="5">
    <source>
        <dbReference type="ARBA" id="ARBA00022737"/>
    </source>
</evidence>
<dbReference type="InterPro" id="IPR027417">
    <property type="entry name" value="P-loop_NTPase"/>
</dbReference>
<dbReference type="EMBL" id="UXUI01008435">
    <property type="protein sequence ID" value="VDD91493.1"/>
    <property type="molecule type" value="Genomic_DNA"/>
</dbReference>
<feature type="repeat" description="WD" evidence="11">
    <location>
        <begin position="951"/>
        <end position="990"/>
    </location>
</feature>
<dbReference type="AlphaFoldDB" id="A0A158QAS8"/>
<dbReference type="PROSITE" id="PS00411">
    <property type="entry name" value="KINESIN_MOTOR_1"/>
    <property type="match status" value="1"/>
</dbReference>
<dbReference type="InterPro" id="IPR056532">
    <property type="entry name" value="KIF21A/B_hel_2"/>
</dbReference>
<keyword evidence="2" id="KW-0963">Cytoplasm</keyword>
<keyword evidence="5" id="KW-0677">Repeat</keyword>
<dbReference type="SMART" id="SM00320">
    <property type="entry name" value="WD40"/>
    <property type="match status" value="7"/>
</dbReference>
<feature type="coiled-coil region" evidence="13">
    <location>
        <begin position="378"/>
        <end position="564"/>
    </location>
</feature>
<dbReference type="FunFam" id="3.40.850.10:FF:000011">
    <property type="entry name" value="Kinesin family member 21A"/>
    <property type="match status" value="1"/>
</dbReference>
<organism evidence="18">
    <name type="scientific">Enterobius vermicularis</name>
    <name type="common">Human pinworm</name>
    <dbReference type="NCBI Taxonomy" id="51028"/>
    <lineage>
        <taxon>Eukaryota</taxon>
        <taxon>Metazoa</taxon>
        <taxon>Ecdysozoa</taxon>
        <taxon>Nematoda</taxon>
        <taxon>Chromadorea</taxon>
        <taxon>Rhabditida</taxon>
        <taxon>Spirurina</taxon>
        <taxon>Oxyuridomorpha</taxon>
        <taxon>Oxyuroidea</taxon>
        <taxon>Oxyuridae</taxon>
        <taxon>Enterobius</taxon>
    </lineage>
</organism>
<dbReference type="GO" id="GO:0005875">
    <property type="term" value="C:microtubule associated complex"/>
    <property type="evidence" value="ECO:0007669"/>
    <property type="project" value="TreeGrafter"/>
</dbReference>
<evidence type="ECO:0000259" key="15">
    <source>
        <dbReference type="PROSITE" id="PS50067"/>
    </source>
</evidence>
<dbReference type="Pfam" id="PF00400">
    <property type="entry name" value="WD40"/>
    <property type="match status" value="2"/>
</dbReference>
<dbReference type="GO" id="GO:0051231">
    <property type="term" value="P:spindle elongation"/>
    <property type="evidence" value="ECO:0007669"/>
    <property type="project" value="TreeGrafter"/>
</dbReference>
<dbReference type="CDD" id="cd01372">
    <property type="entry name" value="KISc_KIF4"/>
    <property type="match status" value="1"/>
</dbReference>
<dbReference type="Gene3D" id="2.130.10.10">
    <property type="entry name" value="YVTN repeat-like/Quinoprotein amine dehydrogenase"/>
    <property type="match status" value="2"/>
</dbReference>
<keyword evidence="6 12" id="KW-0547">Nucleotide-binding</keyword>
<dbReference type="InterPro" id="IPR015943">
    <property type="entry name" value="WD40/YVTN_repeat-like_dom_sf"/>
</dbReference>
<dbReference type="SUPFAM" id="SSF50978">
    <property type="entry name" value="WD40 repeat-like"/>
    <property type="match status" value="1"/>
</dbReference>
<dbReference type="Pfam" id="PF00225">
    <property type="entry name" value="Kinesin"/>
    <property type="match status" value="1"/>
</dbReference>
<evidence type="ECO:0000313" key="18">
    <source>
        <dbReference type="WBParaSite" id="EVEC_0000669601-mRNA-1"/>
    </source>
</evidence>
<evidence type="ECO:0000256" key="6">
    <source>
        <dbReference type="ARBA" id="ARBA00022741"/>
    </source>
</evidence>
<dbReference type="GO" id="GO:0007052">
    <property type="term" value="P:mitotic spindle organization"/>
    <property type="evidence" value="ECO:0007669"/>
    <property type="project" value="TreeGrafter"/>
</dbReference>
<dbReference type="STRING" id="51028.A0A158QAS8"/>
<keyword evidence="7 12" id="KW-0067">ATP-binding</keyword>
<evidence type="ECO:0000256" key="4">
    <source>
        <dbReference type="ARBA" id="ARBA00022701"/>
    </source>
</evidence>
<feature type="region of interest" description="Disordered" evidence="14">
    <location>
        <begin position="846"/>
        <end position="875"/>
    </location>
</feature>
<evidence type="ECO:0000313" key="16">
    <source>
        <dbReference type="EMBL" id="VDD91493.1"/>
    </source>
</evidence>
<keyword evidence="17" id="KW-1185">Reference proteome</keyword>
<evidence type="ECO:0000256" key="1">
    <source>
        <dbReference type="ARBA" id="ARBA00004245"/>
    </source>
</evidence>
<keyword evidence="8 13" id="KW-0175">Coiled coil</keyword>
<evidence type="ECO:0000256" key="9">
    <source>
        <dbReference type="ARBA" id="ARBA00023175"/>
    </source>
</evidence>
<dbReference type="Gene3D" id="3.40.850.10">
    <property type="entry name" value="Kinesin motor domain"/>
    <property type="match status" value="1"/>
</dbReference>
<feature type="domain" description="Kinesin motor" evidence="15">
    <location>
        <begin position="1"/>
        <end position="324"/>
    </location>
</feature>
<dbReference type="PANTHER" id="PTHR47969">
    <property type="entry name" value="CHROMOSOME-ASSOCIATED KINESIN KIF4A-RELATED"/>
    <property type="match status" value="1"/>
</dbReference>
<accession>A0A158QAS8</accession>
<dbReference type="InterPro" id="IPR019775">
    <property type="entry name" value="WD40_repeat_CS"/>
</dbReference>
<evidence type="ECO:0000313" key="17">
    <source>
        <dbReference type="Proteomes" id="UP000274131"/>
    </source>
</evidence>
<dbReference type="PANTHER" id="PTHR47969:SF28">
    <property type="entry name" value="KINESIN-LIKE PROTEIN KIF21B"/>
    <property type="match status" value="1"/>
</dbReference>
<dbReference type="InterPro" id="IPR001752">
    <property type="entry name" value="Kinesin_motor_dom"/>
</dbReference>
<feature type="binding site" evidence="12">
    <location>
        <begin position="56"/>
        <end position="63"/>
    </location>
    <ligand>
        <name>ATP</name>
        <dbReference type="ChEBI" id="CHEBI:30616"/>
    </ligand>
</feature>
<dbReference type="CDD" id="cd00200">
    <property type="entry name" value="WD40"/>
    <property type="match status" value="1"/>
</dbReference>
<evidence type="ECO:0000256" key="10">
    <source>
        <dbReference type="ARBA" id="ARBA00023212"/>
    </source>
</evidence>
<dbReference type="PRINTS" id="PR00380">
    <property type="entry name" value="KINESINHEAVY"/>
</dbReference>
<dbReference type="PROSITE" id="PS50082">
    <property type="entry name" value="WD_REPEATS_2"/>
    <property type="match status" value="2"/>
</dbReference>
<dbReference type="PROSITE" id="PS50294">
    <property type="entry name" value="WD_REPEATS_REGION"/>
    <property type="match status" value="2"/>
</dbReference>
<evidence type="ECO:0000256" key="2">
    <source>
        <dbReference type="ARBA" id="ARBA00022490"/>
    </source>
</evidence>
<dbReference type="SMART" id="SM00129">
    <property type="entry name" value="KISc"/>
    <property type="match status" value="1"/>
</dbReference>
<reference evidence="18" key="1">
    <citation type="submission" date="2016-04" db="UniProtKB">
        <authorList>
            <consortium name="WormBaseParasite"/>
        </authorList>
    </citation>
    <scope>IDENTIFICATION</scope>
</reference>
<dbReference type="OrthoDB" id="3176171at2759"/>
<dbReference type="InterPro" id="IPR036961">
    <property type="entry name" value="Kinesin_motor_dom_sf"/>
</dbReference>
<name>A0A158QAS8_ENTVE</name>
<feature type="compositionally biased region" description="Low complexity" evidence="14">
    <location>
        <begin position="866"/>
        <end position="875"/>
    </location>
</feature>
<evidence type="ECO:0000256" key="14">
    <source>
        <dbReference type="SAM" id="MobiDB-lite"/>
    </source>
</evidence>
<dbReference type="InterPro" id="IPR027640">
    <property type="entry name" value="Kinesin-like_fam"/>
</dbReference>
<dbReference type="InterPro" id="IPR001680">
    <property type="entry name" value="WD40_rpt"/>
</dbReference>
<keyword evidence="9 12" id="KW-0505">Motor protein</keyword>
<dbReference type="GO" id="GO:0008017">
    <property type="term" value="F:microtubule binding"/>
    <property type="evidence" value="ECO:0007669"/>
    <property type="project" value="InterPro"/>
</dbReference>
<comment type="similarity">
    <text evidence="12">Belongs to the TRAFAC class myosin-kinesin ATPase superfamily. Kinesin family.</text>
</comment>
<dbReference type="SUPFAM" id="SSF52540">
    <property type="entry name" value="P-loop containing nucleoside triphosphate hydrolases"/>
    <property type="match status" value="1"/>
</dbReference>
<dbReference type="GO" id="GO:0003777">
    <property type="term" value="F:microtubule motor activity"/>
    <property type="evidence" value="ECO:0007669"/>
    <property type="project" value="InterPro"/>
</dbReference>
<dbReference type="GO" id="GO:0005874">
    <property type="term" value="C:microtubule"/>
    <property type="evidence" value="ECO:0007669"/>
    <property type="project" value="UniProtKB-KW"/>
</dbReference>
<gene>
    <name evidence="16" type="ORF">EVEC_LOCUS6244</name>
</gene>
<evidence type="ECO:0000256" key="13">
    <source>
        <dbReference type="SAM" id="Coils"/>
    </source>
</evidence>
<reference evidence="16 17" key="2">
    <citation type="submission" date="2018-10" db="EMBL/GenBank/DDBJ databases">
        <authorList>
            <consortium name="Pathogen Informatics"/>
        </authorList>
    </citation>
    <scope>NUCLEOTIDE SEQUENCE [LARGE SCALE GENOMIC DNA]</scope>
</reference>
<proteinExistence type="inferred from homology"/>